<feature type="transmembrane region" description="Helical" evidence="5">
    <location>
        <begin position="373"/>
        <end position="392"/>
    </location>
</feature>
<gene>
    <name evidence="7" type="ORF">RRG08_028224</name>
</gene>
<dbReference type="AlphaFoldDB" id="A0AAE1ARU5"/>
<evidence type="ECO:0000259" key="6">
    <source>
        <dbReference type="PROSITE" id="PS50850"/>
    </source>
</evidence>
<dbReference type="InterPro" id="IPR020846">
    <property type="entry name" value="MFS_dom"/>
</dbReference>
<evidence type="ECO:0000256" key="5">
    <source>
        <dbReference type="SAM" id="Phobius"/>
    </source>
</evidence>
<evidence type="ECO:0000256" key="1">
    <source>
        <dbReference type="ARBA" id="ARBA00004141"/>
    </source>
</evidence>
<feature type="transmembrane region" description="Helical" evidence="5">
    <location>
        <begin position="154"/>
        <end position="172"/>
    </location>
</feature>
<feature type="transmembrane region" description="Helical" evidence="5">
    <location>
        <begin position="214"/>
        <end position="235"/>
    </location>
</feature>
<dbReference type="EMBL" id="JAWDGP010001321">
    <property type="protein sequence ID" value="KAK3792834.1"/>
    <property type="molecule type" value="Genomic_DNA"/>
</dbReference>
<reference evidence="7" key="1">
    <citation type="journal article" date="2023" name="G3 (Bethesda)">
        <title>A reference genome for the long-term kleptoplast-retaining sea slug Elysia crispata morphotype clarki.</title>
        <authorList>
            <person name="Eastman K.E."/>
            <person name="Pendleton A.L."/>
            <person name="Shaikh M.A."/>
            <person name="Suttiyut T."/>
            <person name="Ogas R."/>
            <person name="Tomko P."/>
            <person name="Gavelis G."/>
            <person name="Widhalm J.R."/>
            <person name="Wisecaver J.H."/>
        </authorList>
    </citation>
    <scope>NUCLEOTIDE SEQUENCE</scope>
    <source>
        <strain evidence="7">ECLA1</strain>
    </source>
</reference>
<feature type="transmembrane region" description="Helical" evidence="5">
    <location>
        <begin position="468"/>
        <end position="488"/>
    </location>
</feature>
<feature type="transmembrane region" description="Helical" evidence="5">
    <location>
        <begin position="178"/>
        <end position="202"/>
    </location>
</feature>
<feature type="transmembrane region" description="Helical" evidence="5">
    <location>
        <begin position="24"/>
        <end position="42"/>
    </location>
</feature>
<evidence type="ECO:0000256" key="4">
    <source>
        <dbReference type="ARBA" id="ARBA00023136"/>
    </source>
</evidence>
<feature type="transmembrane region" description="Helical" evidence="5">
    <location>
        <begin position="404"/>
        <end position="423"/>
    </location>
</feature>
<comment type="caution">
    <text evidence="7">The sequence shown here is derived from an EMBL/GenBank/DDBJ whole genome shotgun (WGS) entry which is preliminary data.</text>
</comment>
<dbReference type="GO" id="GO:0016020">
    <property type="term" value="C:membrane"/>
    <property type="evidence" value="ECO:0007669"/>
    <property type="project" value="UniProtKB-SubCell"/>
</dbReference>
<organism evidence="7 8">
    <name type="scientific">Elysia crispata</name>
    <name type="common">lettuce slug</name>
    <dbReference type="NCBI Taxonomy" id="231223"/>
    <lineage>
        <taxon>Eukaryota</taxon>
        <taxon>Metazoa</taxon>
        <taxon>Spiralia</taxon>
        <taxon>Lophotrochozoa</taxon>
        <taxon>Mollusca</taxon>
        <taxon>Gastropoda</taxon>
        <taxon>Heterobranchia</taxon>
        <taxon>Euthyneura</taxon>
        <taxon>Panpulmonata</taxon>
        <taxon>Sacoglossa</taxon>
        <taxon>Placobranchoidea</taxon>
        <taxon>Plakobranchidae</taxon>
        <taxon>Elysia</taxon>
    </lineage>
</organism>
<dbReference type="Gene3D" id="1.20.1250.20">
    <property type="entry name" value="MFS general substrate transporter like domains"/>
    <property type="match status" value="1"/>
</dbReference>
<dbReference type="InterPro" id="IPR005828">
    <property type="entry name" value="MFS_sugar_transport-like"/>
</dbReference>
<name>A0AAE1ARU5_9GAST</name>
<dbReference type="Proteomes" id="UP001283361">
    <property type="component" value="Unassembled WGS sequence"/>
</dbReference>
<feature type="transmembrane region" description="Helical" evidence="5">
    <location>
        <begin position="435"/>
        <end position="456"/>
    </location>
</feature>
<accession>A0AAE1ARU5</accession>
<dbReference type="Pfam" id="PF00083">
    <property type="entry name" value="Sugar_tr"/>
    <property type="match status" value="1"/>
</dbReference>
<dbReference type="PROSITE" id="PS50850">
    <property type="entry name" value="MFS"/>
    <property type="match status" value="1"/>
</dbReference>
<comment type="subcellular location">
    <subcellularLocation>
        <location evidence="1">Membrane</location>
        <topology evidence="1">Multi-pass membrane protein</topology>
    </subcellularLocation>
</comment>
<feature type="domain" description="Major facilitator superfamily (MFS) profile" evidence="6">
    <location>
        <begin position="26"/>
        <end position="520"/>
    </location>
</feature>
<dbReference type="PANTHER" id="PTHR24064">
    <property type="entry name" value="SOLUTE CARRIER FAMILY 22 MEMBER"/>
    <property type="match status" value="1"/>
</dbReference>
<protein>
    <recommendedName>
        <fullName evidence="6">Major facilitator superfamily (MFS) profile domain-containing protein</fullName>
    </recommendedName>
</protein>
<feature type="transmembrane region" description="Helical" evidence="5">
    <location>
        <begin position="123"/>
        <end position="142"/>
    </location>
</feature>
<keyword evidence="3 5" id="KW-1133">Transmembrane helix</keyword>
<dbReference type="SUPFAM" id="SSF103473">
    <property type="entry name" value="MFS general substrate transporter"/>
    <property type="match status" value="1"/>
</dbReference>
<evidence type="ECO:0000313" key="7">
    <source>
        <dbReference type="EMBL" id="KAK3792834.1"/>
    </source>
</evidence>
<keyword evidence="8" id="KW-1185">Reference proteome</keyword>
<evidence type="ECO:0000256" key="2">
    <source>
        <dbReference type="ARBA" id="ARBA00022692"/>
    </source>
</evidence>
<feature type="transmembrane region" description="Helical" evidence="5">
    <location>
        <begin position="340"/>
        <end position="361"/>
    </location>
</feature>
<dbReference type="InterPro" id="IPR036259">
    <property type="entry name" value="MFS_trans_sf"/>
</dbReference>
<sequence>MNAEDSLLVDNILRALNPLGRYQILHIIVVLLGLPIAGFQLFSNVFTAKSVPHQCAGPPEGSNWTAVFDKSGNFTVVQEECRLVLKENSSVLDSAPCVYGNEYELPRDASVVSQFHLVCDIKWLASFSQTVLILGQGVGGFLSTIFSDRCGRKAAFVGSNFGFLLSGLAVAYSPNVIVFIVLKFFIGGFQQGIGLSAAAYILELLPLEYRAGQSWLVGGTWGFGVVMFSIVSSFFKHHSWRYLQLAISLASVSAFLQWWYLDESLRWLLANGKTKMATKIIRRMARVNGQSDATVFEQLQHAETFVRAEAKEQQKTSTEEFAIEATSRLSLLDILKVRRLLLNSVCLWFGWFTAAISFFTIYLTATSLSGDPYLNFGLTALMEFPSNVFYFFYLNRLGRKRCMVTAYMTMGTGVVLAGMFKTLEKDNTMFTKFTLFASLVAMCGASGCFTIMFSYTPELFPTNLRTQAMGVSSFMGRIGGMLAPFASYLAEQAIWAPGVVIGICACLVCALSHFLPETTGHELPQTLPELHAWFKNKGAKDVNSRISSEVRNSRPV</sequence>
<keyword evidence="4 5" id="KW-0472">Membrane</keyword>
<keyword evidence="2 5" id="KW-0812">Transmembrane</keyword>
<evidence type="ECO:0000313" key="8">
    <source>
        <dbReference type="Proteomes" id="UP001283361"/>
    </source>
</evidence>
<proteinExistence type="predicted"/>
<dbReference type="GO" id="GO:0022857">
    <property type="term" value="F:transmembrane transporter activity"/>
    <property type="evidence" value="ECO:0007669"/>
    <property type="project" value="InterPro"/>
</dbReference>
<evidence type="ECO:0000256" key="3">
    <source>
        <dbReference type="ARBA" id="ARBA00022989"/>
    </source>
</evidence>
<feature type="transmembrane region" description="Helical" evidence="5">
    <location>
        <begin position="494"/>
        <end position="515"/>
    </location>
</feature>